<keyword evidence="2" id="KW-1185">Reference proteome</keyword>
<evidence type="ECO:0000313" key="2">
    <source>
        <dbReference type="Proteomes" id="UP000054549"/>
    </source>
</evidence>
<organism evidence="1 2">
    <name type="scientific">Amanita muscaria (strain Koide BX008)</name>
    <dbReference type="NCBI Taxonomy" id="946122"/>
    <lineage>
        <taxon>Eukaryota</taxon>
        <taxon>Fungi</taxon>
        <taxon>Dikarya</taxon>
        <taxon>Basidiomycota</taxon>
        <taxon>Agaricomycotina</taxon>
        <taxon>Agaricomycetes</taxon>
        <taxon>Agaricomycetidae</taxon>
        <taxon>Agaricales</taxon>
        <taxon>Pluteineae</taxon>
        <taxon>Amanitaceae</taxon>
        <taxon>Amanita</taxon>
    </lineage>
</organism>
<dbReference type="AlphaFoldDB" id="A0A0C2XPL4"/>
<evidence type="ECO:0000313" key="1">
    <source>
        <dbReference type="EMBL" id="KIL71128.1"/>
    </source>
</evidence>
<dbReference type="EMBL" id="KN818222">
    <property type="protein sequence ID" value="KIL71128.1"/>
    <property type="molecule type" value="Genomic_DNA"/>
</dbReference>
<proteinExistence type="predicted"/>
<dbReference type="HOGENOM" id="CLU_025513_0_0_1"/>
<name>A0A0C2XPL4_AMAMK</name>
<accession>A0A0C2XPL4</accession>
<reference evidence="1 2" key="1">
    <citation type="submission" date="2014-04" db="EMBL/GenBank/DDBJ databases">
        <title>Evolutionary Origins and Diversification of the Mycorrhizal Mutualists.</title>
        <authorList>
            <consortium name="DOE Joint Genome Institute"/>
            <consortium name="Mycorrhizal Genomics Consortium"/>
            <person name="Kohler A."/>
            <person name="Kuo A."/>
            <person name="Nagy L.G."/>
            <person name="Floudas D."/>
            <person name="Copeland A."/>
            <person name="Barry K.W."/>
            <person name="Cichocki N."/>
            <person name="Veneault-Fourrey C."/>
            <person name="LaButti K."/>
            <person name="Lindquist E.A."/>
            <person name="Lipzen A."/>
            <person name="Lundell T."/>
            <person name="Morin E."/>
            <person name="Murat C."/>
            <person name="Riley R."/>
            <person name="Ohm R."/>
            <person name="Sun H."/>
            <person name="Tunlid A."/>
            <person name="Henrissat B."/>
            <person name="Grigoriev I.V."/>
            <person name="Hibbett D.S."/>
            <person name="Martin F."/>
        </authorList>
    </citation>
    <scope>NUCLEOTIDE SEQUENCE [LARGE SCALE GENOMIC DNA]</scope>
    <source>
        <strain evidence="1 2">Koide BX008</strain>
    </source>
</reference>
<dbReference type="Proteomes" id="UP000054549">
    <property type="component" value="Unassembled WGS sequence"/>
</dbReference>
<dbReference type="OrthoDB" id="2340858at2759"/>
<dbReference type="InParanoid" id="A0A0C2XPL4"/>
<sequence>MPFDSIPGVIQVADTDCALFILWTKYGKWESEGPKVFTERAVQRQDGHLRASAGVDVPDSCTVLQLSDKDRAEYGLSVSDILIRDDYLKSLCDICHLSTQPVLPPQNNTVEGPIRFYNPFFDNEVQSKECAVTVLGHPGIGKSLWLIVVLVLRILAGYPTIYYSSSNILYIFNADGLYRVDPTNLEFKRARAPFYKAISPQYWCLVDCNRDVVDVPFFLSRTRAFIVQTASPRSERIDWVKKYQSTSTRYFTKNWTLPELIIGRALQPPERQCSEQHLEVFYSRYAPSARMAYAYADNMDDYEQIVDREIYRLTFEIGEILSGSAEALQVEHVSHHILLVNPQQSNRSDQLITIPSHYLYNKIRDRLHIHTLEEAARLYQIFVRNPYTRSADYILDDIHDLFCNGGEWRLVPMTKNKSGPVNTHFKSPTRGSLMRSWYMRLGYKGEHLTIARCRLAQGAVFTPLAHHRFLLGQNIGLEDGYYQPAPGQPTFDGFIYDPGTQTATMLHMTVATHHDVKVRVMEWLMSQGVKRIRLVAVKPPNTLLDLPVPNNLTPLIMDSLELVLESVQS</sequence>
<gene>
    <name evidence="1" type="ORF">M378DRAFT_201760</name>
</gene>
<protein>
    <submittedName>
        <fullName evidence="1">Uncharacterized protein</fullName>
    </submittedName>
</protein>